<evidence type="ECO:0000256" key="3">
    <source>
        <dbReference type="ARBA" id="ARBA00023125"/>
    </source>
</evidence>
<keyword evidence="2" id="KW-0805">Transcription regulation</keyword>
<dbReference type="PANTHER" id="PTHR31221">
    <property type="entry name" value="WRKY TRANSCRIPTION FACTOR PROTEIN 1-RELATED"/>
    <property type="match status" value="1"/>
</dbReference>
<evidence type="ECO:0000259" key="6">
    <source>
        <dbReference type="PROSITE" id="PS50811"/>
    </source>
</evidence>
<reference evidence="7 8" key="1">
    <citation type="journal article" date="2013" name="Proc. Natl. Acad. Sci. U.S.A.">
        <title>Fine-scale variation in meiotic recombination in Mimulus inferred from population shotgun sequencing.</title>
        <authorList>
            <person name="Hellsten U."/>
            <person name="Wright K.M."/>
            <person name="Jenkins J."/>
            <person name="Shu S."/>
            <person name="Yuan Y."/>
            <person name="Wessler S.R."/>
            <person name="Schmutz J."/>
            <person name="Willis J.H."/>
            <person name="Rokhsar D.S."/>
        </authorList>
    </citation>
    <scope>NUCLEOTIDE SEQUENCE [LARGE SCALE GENOMIC DNA]</scope>
    <source>
        <strain evidence="8">cv. DUN x IM62</strain>
    </source>
</reference>
<evidence type="ECO:0000313" key="8">
    <source>
        <dbReference type="Proteomes" id="UP000030748"/>
    </source>
</evidence>
<dbReference type="GO" id="GO:0009867">
    <property type="term" value="P:jasmonic acid mediated signaling pathway"/>
    <property type="evidence" value="ECO:0000318"/>
    <property type="project" value="GO_Central"/>
</dbReference>
<feature type="domain" description="WRKY" evidence="6">
    <location>
        <begin position="103"/>
        <end position="168"/>
    </location>
</feature>
<gene>
    <name evidence="7" type="ORF">MIMGU_mgv1a014924mg</name>
</gene>
<evidence type="ECO:0000256" key="1">
    <source>
        <dbReference type="ARBA" id="ARBA00004123"/>
    </source>
</evidence>
<evidence type="ECO:0000313" key="7">
    <source>
        <dbReference type="EMBL" id="EYU20322.1"/>
    </source>
</evidence>
<organism evidence="7 8">
    <name type="scientific">Erythranthe guttata</name>
    <name type="common">Yellow monkey flower</name>
    <name type="synonym">Mimulus guttatus</name>
    <dbReference type="NCBI Taxonomy" id="4155"/>
    <lineage>
        <taxon>Eukaryota</taxon>
        <taxon>Viridiplantae</taxon>
        <taxon>Streptophyta</taxon>
        <taxon>Embryophyta</taxon>
        <taxon>Tracheophyta</taxon>
        <taxon>Spermatophyta</taxon>
        <taxon>Magnoliopsida</taxon>
        <taxon>eudicotyledons</taxon>
        <taxon>Gunneridae</taxon>
        <taxon>Pentapetalae</taxon>
        <taxon>asterids</taxon>
        <taxon>lamiids</taxon>
        <taxon>Lamiales</taxon>
        <taxon>Phrymaceae</taxon>
        <taxon>Erythranthe</taxon>
    </lineage>
</organism>
<dbReference type="AlphaFoldDB" id="A0A022PV96"/>
<proteinExistence type="predicted"/>
<dbReference type="GO" id="GO:0006355">
    <property type="term" value="P:regulation of DNA-templated transcription"/>
    <property type="evidence" value="ECO:0000318"/>
    <property type="project" value="GO_Central"/>
</dbReference>
<dbReference type="Proteomes" id="UP000030748">
    <property type="component" value="Unassembled WGS sequence"/>
</dbReference>
<evidence type="ECO:0000256" key="4">
    <source>
        <dbReference type="ARBA" id="ARBA00023163"/>
    </source>
</evidence>
<keyword evidence="5" id="KW-0539">Nucleus</keyword>
<dbReference type="eggNOG" id="ENOG502S01U">
    <property type="taxonomic scope" value="Eukaryota"/>
</dbReference>
<dbReference type="FunFam" id="2.20.25.80:FF:000003">
    <property type="entry name" value="WRKY transcription factor 57"/>
    <property type="match status" value="1"/>
</dbReference>
<dbReference type="SMART" id="SM00774">
    <property type="entry name" value="WRKY"/>
    <property type="match status" value="1"/>
</dbReference>
<accession>A0A022PV96</accession>
<dbReference type="InterPro" id="IPR044810">
    <property type="entry name" value="WRKY_plant"/>
</dbReference>
<dbReference type="SUPFAM" id="SSF118290">
    <property type="entry name" value="WRKY DNA-binding domain"/>
    <property type="match status" value="1"/>
</dbReference>
<dbReference type="KEGG" id="egt:105977021"/>
<evidence type="ECO:0000256" key="5">
    <source>
        <dbReference type="ARBA" id="ARBA00023242"/>
    </source>
</evidence>
<dbReference type="EMBL" id="KI632284">
    <property type="protein sequence ID" value="EYU20322.1"/>
    <property type="molecule type" value="Genomic_DNA"/>
</dbReference>
<sequence>MSGASFGFHGSSSAGGHYSGQYTNFDVSDFFDFDQDFSSLINPAGNYNDIPNHDLEYCYTTNEVGLVDSTRVSSSSSSPEAMTINNRETKKETRDKVAFRTKSEIEILDDGFKWRKYGKKMVKNSPNPRNYYKCSVEGCVVKKRVERDKEDQRYVLTTYEGIHNHQAAGSTFRT</sequence>
<dbReference type="InterPro" id="IPR003657">
    <property type="entry name" value="WRKY_dom"/>
</dbReference>
<name>A0A022PV96_ERYGU</name>
<dbReference type="Pfam" id="PF03106">
    <property type="entry name" value="WRKY"/>
    <property type="match status" value="1"/>
</dbReference>
<keyword evidence="4" id="KW-0804">Transcription</keyword>
<keyword evidence="8" id="KW-1185">Reference proteome</keyword>
<dbReference type="STRING" id="4155.A0A022PV96"/>
<keyword evidence="3" id="KW-0238">DNA-binding</keyword>
<dbReference type="GO" id="GO:0005634">
    <property type="term" value="C:nucleus"/>
    <property type="evidence" value="ECO:0000318"/>
    <property type="project" value="GO_Central"/>
</dbReference>
<evidence type="ECO:0000256" key="2">
    <source>
        <dbReference type="ARBA" id="ARBA00023015"/>
    </source>
</evidence>
<dbReference type="PROSITE" id="PS50811">
    <property type="entry name" value="WRKY"/>
    <property type="match status" value="1"/>
</dbReference>
<dbReference type="OrthoDB" id="693960at2759"/>
<dbReference type="PANTHER" id="PTHR31221:SF112">
    <property type="entry name" value="WRKY TRANSCRIPTION FACTOR 50-RELATED"/>
    <property type="match status" value="1"/>
</dbReference>
<dbReference type="InterPro" id="IPR036576">
    <property type="entry name" value="WRKY_dom_sf"/>
</dbReference>
<dbReference type="GO" id="GO:0003700">
    <property type="term" value="F:DNA-binding transcription factor activity"/>
    <property type="evidence" value="ECO:0000318"/>
    <property type="project" value="GO_Central"/>
</dbReference>
<comment type="subcellular location">
    <subcellularLocation>
        <location evidence="1">Nucleus</location>
    </subcellularLocation>
</comment>
<dbReference type="Gene3D" id="2.20.25.80">
    <property type="entry name" value="WRKY domain"/>
    <property type="match status" value="1"/>
</dbReference>
<protein>
    <recommendedName>
        <fullName evidence="6">WRKY domain-containing protein</fullName>
    </recommendedName>
</protein>
<dbReference type="GO" id="GO:0000976">
    <property type="term" value="F:transcription cis-regulatory region binding"/>
    <property type="evidence" value="ECO:0000318"/>
    <property type="project" value="GO_Central"/>
</dbReference>